<dbReference type="Pfam" id="PF04564">
    <property type="entry name" value="U-box"/>
    <property type="match status" value="1"/>
</dbReference>
<keyword evidence="7" id="KW-0812">Transmembrane</keyword>
<organism evidence="9 10">
    <name type="scientific">Rhododendron griersonianum</name>
    <dbReference type="NCBI Taxonomy" id="479676"/>
    <lineage>
        <taxon>Eukaryota</taxon>
        <taxon>Viridiplantae</taxon>
        <taxon>Streptophyta</taxon>
        <taxon>Embryophyta</taxon>
        <taxon>Tracheophyta</taxon>
        <taxon>Spermatophyta</taxon>
        <taxon>Magnoliopsida</taxon>
        <taxon>eudicotyledons</taxon>
        <taxon>Gunneridae</taxon>
        <taxon>Pentapetalae</taxon>
        <taxon>asterids</taxon>
        <taxon>Ericales</taxon>
        <taxon>Ericaceae</taxon>
        <taxon>Ericoideae</taxon>
        <taxon>Rhodoreae</taxon>
        <taxon>Rhododendron</taxon>
    </lineage>
</organism>
<dbReference type="SUPFAM" id="SSF48371">
    <property type="entry name" value="ARM repeat"/>
    <property type="match status" value="1"/>
</dbReference>
<evidence type="ECO:0000256" key="4">
    <source>
        <dbReference type="ARBA" id="ARBA00022786"/>
    </source>
</evidence>
<comment type="caution">
    <text evidence="9">The sequence shown here is derived from an EMBL/GenBank/DDBJ whole genome shotgun (WGS) entry which is preliminary data.</text>
</comment>
<name>A0AAV6KUY1_9ERIC</name>
<dbReference type="GO" id="GO:0061630">
    <property type="term" value="F:ubiquitin protein ligase activity"/>
    <property type="evidence" value="ECO:0007669"/>
    <property type="project" value="UniProtKB-UniRule"/>
</dbReference>
<keyword evidence="10" id="KW-1185">Reference proteome</keyword>
<dbReference type="EC" id="2.3.2.27" evidence="5"/>
<evidence type="ECO:0000256" key="7">
    <source>
        <dbReference type="SAM" id="Phobius"/>
    </source>
</evidence>
<dbReference type="SUPFAM" id="SSF117070">
    <property type="entry name" value="LEA14-like"/>
    <property type="match status" value="1"/>
</dbReference>
<dbReference type="InterPro" id="IPR016024">
    <property type="entry name" value="ARM-type_fold"/>
</dbReference>
<dbReference type="InterPro" id="IPR011989">
    <property type="entry name" value="ARM-like"/>
</dbReference>
<dbReference type="Gene3D" id="1.25.10.10">
    <property type="entry name" value="Leucine-rich Repeat Variant"/>
    <property type="match status" value="1"/>
</dbReference>
<dbReference type="GO" id="GO:0016567">
    <property type="term" value="P:protein ubiquitination"/>
    <property type="evidence" value="ECO:0007669"/>
    <property type="project" value="UniProtKB-UniRule"/>
</dbReference>
<dbReference type="Pfam" id="PF25598">
    <property type="entry name" value="ARM_PUB"/>
    <property type="match status" value="1"/>
</dbReference>
<feature type="compositionally biased region" description="Basic and acidic residues" evidence="6">
    <location>
        <begin position="632"/>
        <end position="643"/>
    </location>
</feature>
<dbReference type="PANTHER" id="PTHR22849">
    <property type="entry name" value="WDSAM1 PROTEIN"/>
    <property type="match status" value="1"/>
</dbReference>
<feature type="transmembrane region" description="Helical" evidence="7">
    <location>
        <begin position="549"/>
        <end position="572"/>
    </location>
</feature>
<feature type="transmembrane region" description="Helical" evidence="7">
    <location>
        <begin position="487"/>
        <end position="509"/>
    </location>
</feature>
<dbReference type="Proteomes" id="UP000823749">
    <property type="component" value="Chromosome 3"/>
</dbReference>
<comment type="function">
    <text evidence="5">Functions as an E3 ubiquitin ligase.</text>
</comment>
<dbReference type="Pfam" id="PF00696">
    <property type="entry name" value="AA_kinase"/>
    <property type="match status" value="1"/>
</dbReference>
<reference evidence="9" key="1">
    <citation type="submission" date="2020-08" db="EMBL/GenBank/DDBJ databases">
        <title>Plant Genome Project.</title>
        <authorList>
            <person name="Zhang R.-G."/>
        </authorList>
    </citation>
    <scope>NUCLEOTIDE SEQUENCE</scope>
    <source>
        <strain evidence="9">WSP0</strain>
        <tissue evidence="9">Leaf</tissue>
    </source>
</reference>
<evidence type="ECO:0000313" key="9">
    <source>
        <dbReference type="EMBL" id="KAG5556433.1"/>
    </source>
</evidence>
<dbReference type="InterPro" id="IPR036393">
    <property type="entry name" value="AceGlu_kinase-like_sf"/>
</dbReference>
<dbReference type="InterPro" id="IPR013083">
    <property type="entry name" value="Znf_RING/FYVE/PHD"/>
</dbReference>
<dbReference type="SUPFAM" id="SSF53633">
    <property type="entry name" value="Carbamate kinase-like"/>
    <property type="match status" value="1"/>
</dbReference>
<proteinExistence type="predicted"/>
<comment type="pathway">
    <text evidence="2 5">Protein modification; protein ubiquitination.</text>
</comment>
<dbReference type="EMBL" id="JACTNZ010000003">
    <property type="protein sequence ID" value="KAG5556433.1"/>
    <property type="molecule type" value="Genomic_DNA"/>
</dbReference>
<feature type="transmembrane region" description="Helical" evidence="7">
    <location>
        <begin position="515"/>
        <end position="542"/>
    </location>
</feature>
<gene>
    <name evidence="9" type="ORF">RHGRI_006881</name>
</gene>
<evidence type="ECO:0000256" key="6">
    <source>
        <dbReference type="SAM" id="MobiDB-lite"/>
    </source>
</evidence>
<dbReference type="SUPFAM" id="SSF57850">
    <property type="entry name" value="RING/U-box"/>
    <property type="match status" value="1"/>
</dbReference>
<keyword evidence="4 5" id="KW-0833">Ubl conjugation pathway</keyword>
<evidence type="ECO:0000256" key="2">
    <source>
        <dbReference type="ARBA" id="ARBA00004906"/>
    </source>
</evidence>
<evidence type="ECO:0000256" key="1">
    <source>
        <dbReference type="ARBA" id="ARBA00000900"/>
    </source>
</evidence>
<evidence type="ECO:0000256" key="5">
    <source>
        <dbReference type="RuleBase" id="RU369093"/>
    </source>
</evidence>
<dbReference type="InterPro" id="IPR001048">
    <property type="entry name" value="Asp/Glu/Uridylate_kinase"/>
</dbReference>
<dbReference type="PANTHER" id="PTHR22849:SF24">
    <property type="entry name" value="E3 UBIQUITIN-PROTEIN LIGASE PUB24"/>
    <property type="match status" value="1"/>
</dbReference>
<feature type="compositionally biased region" description="Polar residues" evidence="6">
    <location>
        <begin position="617"/>
        <end position="631"/>
    </location>
</feature>
<evidence type="ECO:0000256" key="3">
    <source>
        <dbReference type="ARBA" id="ARBA00022679"/>
    </source>
</evidence>
<evidence type="ECO:0000259" key="8">
    <source>
        <dbReference type="PROSITE" id="PS51698"/>
    </source>
</evidence>
<dbReference type="AlphaFoldDB" id="A0AAV6KUY1"/>
<feature type="transmembrane region" description="Helical" evidence="7">
    <location>
        <begin position="402"/>
        <end position="421"/>
    </location>
</feature>
<dbReference type="PROSITE" id="PS51698">
    <property type="entry name" value="U_BOX"/>
    <property type="match status" value="1"/>
</dbReference>
<accession>A0AAV6KUY1</accession>
<protein>
    <recommendedName>
        <fullName evidence="5 8">U-box domain-containing protein</fullName>
        <ecNumber evidence="5">2.3.2.27</ecNumber>
    </recommendedName>
    <alternativeName>
        <fullName evidence="5">RING-type E3 ubiquitin transferase PUB</fullName>
    </alternativeName>
</protein>
<keyword evidence="7" id="KW-1133">Transmembrane helix</keyword>
<evidence type="ECO:0000313" key="10">
    <source>
        <dbReference type="Proteomes" id="UP000823749"/>
    </source>
</evidence>
<comment type="catalytic activity">
    <reaction evidence="1 5">
        <text>S-ubiquitinyl-[E2 ubiquitin-conjugating enzyme]-L-cysteine + [acceptor protein]-L-lysine = [E2 ubiquitin-conjugating enzyme]-L-cysteine + N(6)-ubiquitinyl-[acceptor protein]-L-lysine.</text>
        <dbReference type="EC" id="2.3.2.27"/>
    </reaction>
</comment>
<dbReference type="SMART" id="SM00504">
    <property type="entry name" value="Ubox"/>
    <property type="match status" value="1"/>
</dbReference>
<keyword evidence="3 5" id="KW-0808">Transferase</keyword>
<dbReference type="InterPro" id="IPR045185">
    <property type="entry name" value="PUB22/23/24-like"/>
</dbReference>
<feature type="domain" description="U-box" evidence="8">
    <location>
        <begin position="1"/>
        <end position="64"/>
    </location>
</feature>
<dbReference type="InterPro" id="IPR058678">
    <property type="entry name" value="ARM_PUB"/>
</dbReference>
<dbReference type="Gene3D" id="3.30.40.10">
    <property type="entry name" value="Zinc/RING finger domain, C3HC4 (zinc finger)"/>
    <property type="match status" value="1"/>
</dbReference>
<dbReference type="InterPro" id="IPR003613">
    <property type="entry name" value="Ubox_domain"/>
</dbReference>
<dbReference type="Gene3D" id="3.40.1160.10">
    <property type="entry name" value="Acetylglutamate kinase-like"/>
    <property type="match status" value="2"/>
</dbReference>
<sequence>MKDPVTAMTGITYDRESIEHWIFQAKNTTCPVTKQPLTQTYSDLTPNHTLRRLIQSWCTQNAVDRIPTPKPPLDKPRVAGLLNDLRCPKLQMKTLRKLDFFAVEHERNRKCMVEAGVGRAMASHIVSCYERKETAGIEEALSVFNMVRSTSLEVRLLVSANDDRIIEALVWVLGLDVDNCVTFKSHAVMVLKTIIGKASSSITQQGKNAALQIMLDTSPWGRNKIMLVESGAVFELIELELSFPEKRTSELVLGILFHLCSCADGREKLMSHAAGIAVVTKRLLKVSPAADDRAMLILSLICRFSGSHSVFQEMLKVGTFSKLCLVLQDNISLSSSPSLSDFFRGDTFTEPVLVDPPHPHAITPRDHRGRHRQMPRICLTANYLVHNHYRSRRGRANAASCIIATLFLLFLVAAAVSFVLFKPKDPKITVTAVQFTKLSVSNGTFNLTFFQFVYVTNPNRDSFTHYDSSLQLVYSGSQGAAGVAVQYLGYTLGLFIVGLFAILVLWMYANFWITGTLFIVGGYLFSLNHSRLVVLMATMYAIYCVKVRVGWLGVSLSIHLAFFSNDVLNYLLQWCDNLSETTHFEEQKVPETFTEDNFSGEGEYSVPIDEDEKLNSCKSSCETPPTSSLVNKQKESSGKQVVREDTSSINEMKRILSTLNHYDALGFPRHKKIDAALLKKEYRKKYDAFDIGFITTDDFTSADILEATYPAVAKRLHGDWISDPAISVVTGFLGKVWKDVDGVLTCDPSIHPLAEPVPYLMFEEAAELAYFGAQVLHPQSMRPAREGEIPVRVKNSYNPKAPGTLITKSRDMSSADKHSFEAECDHVGYCQYSHAWSIWLPCKGVFNL</sequence>
<feature type="region of interest" description="Disordered" evidence="6">
    <location>
        <begin position="617"/>
        <end position="643"/>
    </location>
</feature>
<keyword evidence="7" id="KW-0472">Membrane</keyword>